<comment type="subcellular location">
    <subcellularLocation>
        <location evidence="1">Cell envelope</location>
    </subcellularLocation>
</comment>
<evidence type="ECO:0000256" key="6">
    <source>
        <dbReference type="SAM" id="SignalP"/>
    </source>
</evidence>
<feature type="signal peptide" evidence="6">
    <location>
        <begin position="1"/>
        <end position="26"/>
    </location>
</feature>
<evidence type="ECO:0000256" key="1">
    <source>
        <dbReference type="ARBA" id="ARBA00004196"/>
    </source>
</evidence>
<dbReference type="PROSITE" id="PS51257">
    <property type="entry name" value="PROKAR_LIPOPROTEIN"/>
    <property type="match status" value="1"/>
</dbReference>
<protein>
    <submittedName>
        <fullName evidence="7">Manganese/zinc/iron transport system substrate-binding protein</fullName>
    </submittedName>
</protein>
<keyword evidence="2 5" id="KW-0813">Transport</keyword>
<dbReference type="InterPro" id="IPR006129">
    <property type="entry name" value="AdhesinB"/>
</dbReference>
<sequence>MKNLFSFVSPLLVVFLLAGCGASDSASGSGSGTEGDTLQVTTTIAQIADAAVQIGGDHVEVESLMGPGIDPHLYEATQSDIKKLQDADVIFYNGLHLEGQMLEVFENMQKETPTVAIGDAVDSSLLLSDAEDASLSDPHIWFDIAIWKDAIGNITDTFIKEDPNNKADYEANEAAYFEKLDELESYAEKQMTSIPEEQRVLVTAHDAFSYFGEAYDMEVMGLQGLSTDSEFGLADIQRLVDTLTERKVGAVFVESSVSEKSINAVIDGAKEAGHDVKIGGELYSDAMGEEGTEEGTYVGMYRHNVDTIVEALK</sequence>
<keyword evidence="3" id="KW-0479">Metal-binding</keyword>
<dbReference type="Proteomes" id="UP000198666">
    <property type="component" value="Unassembled WGS sequence"/>
</dbReference>
<dbReference type="RefSeq" id="WP_093726943.1">
    <property type="nucleotide sequence ID" value="NZ_FMZB01000004.1"/>
</dbReference>
<dbReference type="InterPro" id="IPR050492">
    <property type="entry name" value="Bact_metal-bind_prot9"/>
</dbReference>
<dbReference type="STRING" id="361279.SAMN05421663_104145"/>
<evidence type="ECO:0000256" key="3">
    <source>
        <dbReference type="ARBA" id="ARBA00022723"/>
    </source>
</evidence>
<evidence type="ECO:0000256" key="2">
    <source>
        <dbReference type="ARBA" id="ARBA00022448"/>
    </source>
</evidence>
<name>A0A1G6PKV3_9BACI</name>
<dbReference type="PRINTS" id="PR00690">
    <property type="entry name" value="ADHESNFAMILY"/>
</dbReference>
<keyword evidence="4 6" id="KW-0732">Signal</keyword>
<reference evidence="8" key="1">
    <citation type="submission" date="2016-10" db="EMBL/GenBank/DDBJ databases">
        <authorList>
            <person name="Varghese N."/>
            <person name="Submissions S."/>
        </authorList>
    </citation>
    <scope>NUCLEOTIDE SEQUENCE [LARGE SCALE GENOMIC DNA]</scope>
    <source>
        <strain evidence="8">DSM 21620</strain>
    </source>
</reference>
<dbReference type="GO" id="GO:0030001">
    <property type="term" value="P:metal ion transport"/>
    <property type="evidence" value="ECO:0007669"/>
    <property type="project" value="InterPro"/>
</dbReference>
<evidence type="ECO:0000313" key="7">
    <source>
        <dbReference type="EMBL" id="SDC79985.1"/>
    </source>
</evidence>
<dbReference type="PANTHER" id="PTHR42953">
    <property type="entry name" value="HIGH-AFFINITY ZINC UPTAKE SYSTEM PROTEIN ZNUA-RELATED"/>
    <property type="match status" value="1"/>
</dbReference>
<dbReference type="PRINTS" id="PR00691">
    <property type="entry name" value="ADHESINB"/>
</dbReference>
<evidence type="ECO:0000256" key="5">
    <source>
        <dbReference type="RuleBase" id="RU003512"/>
    </source>
</evidence>
<dbReference type="InterPro" id="IPR006127">
    <property type="entry name" value="ZnuA-like"/>
</dbReference>
<dbReference type="SUPFAM" id="SSF53807">
    <property type="entry name" value="Helical backbone' metal receptor"/>
    <property type="match status" value="1"/>
</dbReference>
<dbReference type="InterPro" id="IPR006128">
    <property type="entry name" value="Lipoprotein_PsaA-like"/>
</dbReference>
<evidence type="ECO:0000313" key="8">
    <source>
        <dbReference type="Proteomes" id="UP000198666"/>
    </source>
</evidence>
<dbReference type="Gene3D" id="3.40.50.1980">
    <property type="entry name" value="Nitrogenase molybdenum iron protein domain"/>
    <property type="match status" value="2"/>
</dbReference>
<dbReference type="EMBL" id="FMZB01000004">
    <property type="protein sequence ID" value="SDC79985.1"/>
    <property type="molecule type" value="Genomic_DNA"/>
</dbReference>
<dbReference type="PANTHER" id="PTHR42953:SF1">
    <property type="entry name" value="METAL-BINDING PROTEIN HI_0362-RELATED"/>
    <property type="match status" value="1"/>
</dbReference>
<proteinExistence type="inferred from homology"/>
<dbReference type="GO" id="GO:0007155">
    <property type="term" value="P:cell adhesion"/>
    <property type="evidence" value="ECO:0007669"/>
    <property type="project" value="InterPro"/>
</dbReference>
<dbReference type="OrthoDB" id="9793396at2"/>
<gene>
    <name evidence="7" type="ORF">SAMN05421663_104145</name>
</gene>
<feature type="chain" id="PRO_5039055909" evidence="6">
    <location>
        <begin position="27"/>
        <end position="313"/>
    </location>
</feature>
<dbReference type="GO" id="GO:0030313">
    <property type="term" value="C:cell envelope"/>
    <property type="evidence" value="ECO:0007669"/>
    <property type="project" value="UniProtKB-SubCell"/>
</dbReference>
<keyword evidence="8" id="KW-1185">Reference proteome</keyword>
<evidence type="ECO:0000256" key="4">
    <source>
        <dbReference type="ARBA" id="ARBA00022729"/>
    </source>
</evidence>
<organism evidence="7 8">
    <name type="scientific">Terribacillus halophilus</name>
    <dbReference type="NCBI Taxonomy" id="361279"/>
    <lineage>
        <taxon>Bacteria</taxon>
        <taxon>Bacillati</taxon>
        <taxon>Bacillota</taxon>
        <taxon>Bacilli</taxon>
        <taxon>Bacillales</taxon>
        <taxon>Bacillaceae</taxon>
        <taxon>Terribacillus</taxon>
    </lineage>
</organism>
<dbReference type="GO" id="GO:0046872">
    <property type="term" value="F:metal ion binding"/>
    <property type="evidence" value="ECO:0007669"/>
    <property type="project" value="UniProtKB-KW"/>
</dbReference>
<accession>A0A1G6PKV3</accession>
<comment type="similarity">
    <text evidence="5">Belongs to the bacterial solute-binding protein 9 family.</text>
</comment>
<dbReference type="Pfam" id="PF01297">
    <property type="entry name" value="ZnuA"/>
    <property type="match status" value="1"/>
</dbReference>
<dbReference type="AlphaFoldDB" id="A0A1G6PKV3"/>